<proteinExistence type="inferred from homology"/>
<keyword evidence="3" id="KW-1185">Reference proteome</keyword>
<dbReference type="PROSITE" id="PS01094">
    <property type="entry name" value="UPF0076"/>
    <property type="match status" value="1"/>
</dbReference>
<dbReference type="CDD" id="cd00448">
    <property type="entry name" value="YjgF_YER057c_UK114_family"/>
    <property type="match status" value="1"/>
</dbReference>
<dbReference type="PANTHER" id="PTHR11803">
    <property type="entry name" value="2-IMINOBUTANOATE/2-IMINOPROPANOATE DEAMINASE RIDA"/>
    <property type="match status" value="1"/>
</dbReference>
<dbReference type="InterPro" id="IPR006175">
    <property type="entry name" value="YjgF/YER057c/UK114"/>
</dbReference>
<gene>
    <name evidence="2" type="ORF">F8A88_02295</name>
</gene>
<dbReference type="InterPro" id="IPR006056">
    <property type="entry name" value="RidA"/>
</dbReference>
<dbReference type="InterPro" id="IPR035959">
    <property type="entry name" value="RutC-like_sf"/>
</dbReference>
<dbReference type="Proteomes" id="UP000438699">
    <property type="component" value="Unassembled WGS sequence"/>
</dbReference>
<dbReference type="PANTHER" id="PTHR11803:SF58">
    <property type="entry name" value="PROTEIN HMF1-RELATED"/>
    <property type="match status" value="1"/>
</dbReference>
<accession>A0A6N6N4Y4</accession>
<dbReference type="AlphaFoldDB" id="A0A6N6N4Y4"/>
<dbReference type="EMBL" id="WAIE01000001">
    <property type="protein sequence ID" value="KAB1443116.1"/>
    <property type="molecule type" value="Genomic_DNA"/>
</dbReference>
<dbReference type="InterPro" id="IPR019897">
    <property type="entry name" value="RidA_CS"/>
</dbReference>
<sequence>MSKQIISTENAPSAVGPYSQAVRHGDMIFVSGQIPVNPETKTMPESSEDQARQCLNNLKAILEEAGSGMDKIIRAGIFLTDLGDFATVNEVYASFFDGDYPARACVEVSKLPLGANVEIECVAYV</sequence>
<comment type="caution">
    <text evidence="2">The sequence shown here is derived from an EMBL/GenBank/DDBJ whole genome shotgun (WGS) entry which is preliminary data.</text>
</comment>
<dbReference type="Pfam" id="PF01042">
    <property type="entry name" value="Ribonuc_L-PSP"/>
    <property type="match status" value="1"/>
</dbReference>
<evidence type="ECO:0000313" key="3">
    <source>
        <dbReference type="Proteomes" id="UP000438699"/>
    </source>
</evidence>
<dbReference type="RefSeq" id="WP_151149448.1">
    <property type="nucleotide sequence ID" value="NZ_WAIE01000001.1"/>
</dbReference>
<dbReference type="NCBIfam" id="TIGR00004">
    <property type="entry name" value="Rid family detoxifying hydrolase"/>
    <property type="match status" value="1"/>
</dbReference>
<dbReference type="FunFam" id="3.30.1330.40:FF:000001">
    <property type="entry name" value="L-PSP family endoribonuclease"/>
    <property type="match status" value="1"/>
</dbReference>
<evidence type="ECO:0000313" key="2">
    <source>
        <dbReference type="EMBL" id="KAB1443116.1"/>
    </source>
</evidence>
<reference evidence="2 3" key="1">
    <citation type="journal article" date="2017" name="Int. J. Syst. Evol. Microbiol.">
        <title>Desulfovibrio senegalensis sp. nov., a mesophilic sulfate reducer isolated from marine sediment.</title>
        <authorList>
            <person name="Thioye A."/>
            <person name="Gam Z.B.A."/>
            <person name="Mbengue M."/>
            <person name="Cayol J.L."/>
            <person name="Joseph-Bartoli M."/>
            <person name="Toure-Kane C."/>
            <person name="Labat M."/>
        </authorList>
    </citation>
    <scope>NUCLEOTIDE SEQUENCE [LARGE SCALE GENOMIC DNA]</scope>
    <source>
        <strain evidence="2 3">DSM 101509</strain>
    </source>
</reference>
<dbReference type="OrthoDB" id="9808943at2"/>
<comment type="similarity">
    <text evidence="1">Belongs to the RutC family.</text>
</comment>
<name>A0A6N6N4Y4_9BACT</name>
<dbReference type="GO" id="GO:0019239">
    <property type="term" value="F:deaminase activity"/>
    <property type="evidence" value="ECO:0007669"/>
    <property type="project" value="TreeGrafter"/>
</dbReference>
<evidence type="ECO:0000256" key="1">
    <source>
        <dbReference type="ARBA" id="ARBA00010552"/>
    </source>
</evidence>
<dbReference type="GO" id="GO:0005829">
    <property type="term" value="C:cytosol"/>
    <property type="evidence" value="ECO:0007669"/>
    <property type="project" value="TreeGrafter"/>
</dbReference>
<protein>
    <submittedName>
        <fullName evidence="2">RidA family protein</fullName>
    </submittedName>
</protein>
<dbReference type="Gene3D" id="3.30.1330.40">
    <property type="entry name" value="RutC-like"/>
    <property type="match status" value="1"/>
</dbReference>
<dbReference type="SUPFAM" id="SSF55298">
    <property type="entry name" value="YjgF-like"/>
    <property type="match status" value="1"/>
</dbReference>
<organism evidence="2 3">
    <name type="scientific">Pseudodesulfovibrio senegalensis</name>
    <dbReference type="NCBI Taxonomy" id="1721087"/>
    <lineage>
        <taxon>Bacteria</taxon>
        <taxon>Pseudomonadati</taxon>
        <taxon>Thermodesulfobacteriota</taxon>
        <taxon>Desulfovibrionia</taxon>
        <taxon>Desulfovibrionales</taxon>
        <taxon>Desulfovibrionaceae</taxon>
    </lineage>
</organism>